<name>A0A098R1U8_9SPIO</name>
<dbReference type="STRING" id="1480694.DC28_01900"/>
<protein>
    <recommendedName>
        <fullName evidence="13">Ribonuclease</fullName>
        <ecNumber evidence="13">3.1.26.4</ecNumber>
    </recommendedName>
</protein>
<dbReference type="InterPro" id="IPR022898">
    <property type="entry name" value="RNase_HII"/>
</dbReference>
<dbReference type="InterPro" id="IPR024567">
    <property type="entry name" value="RNase_HII/HIII_dom"/>
</dbReference>
<comment type="cofactor">
    <cofactor evidence="12">
        <name>Mn(2+)</name>
        <dbReference type="ChEBI" id="CHEBI:29035"/>
    </cofactor>
    <cofactor evidence="12">
        <name>Mg(2+)</name>
        <dbReference type="ChEBI" id="CHEBI:18420"/>
    </cofactor>
    <text evidence="12">Manganese or magnesium. Binds 1 divalent metal ion per monomer in the absence of substrate. May bind a second metal ion after substrate binding.</text>
</comment>
<gene>
    <name evidence="15" type="ORF">DC28_01900</name>
</gene>
<comment type="function">
    <text evidence="3 13">Endonuclease that specifically degrades the RNA of RNA-DNA hybrids.</text>
</comment>
<dbReference type="InterPro" id="IPR012337">
    <property type="entry name" value="RNaseH-like_sf"/>
</dbReference>
<evidence type="ECO:0000256" key="5">
    <source>
        <dbReference type="ARBA" id="ARBA00007383"/>
    </source>
</evidence>
<dbReference type="PANTHER" id="PTHR10954:SF18">
    <property type="entry name" value="RIBONUCLEASE HII"/>
    <property type="match status" value="1"/>
</dbReference>
<evidence type="ECO:0000313" key="15">
    <source>
        <dbReference type="EMBL" id="KGE73954.1"/>
    </source>
</evidence>
<keyword evidence="11" id="KW-0464">Manganese</keyword>
<dbReference type="PROSITE" id="PS51975">
    <property type="entry name" value="RNASE_H_2"/>
    <property type="match status" value="1"/>
</dbReference>
<keyword evidence="8 12" id="KW-0479">Metal-binding</keyword>
<dbReference type="GO" id="GO:0046872">
    <property type="term" value="F:metal ion binding"/>
    <property type="evidence" value="ECO:0007669"/>
    <property type="project" value="UniProtKB-KW"/>
</dbReference>
<comment type="catalytic activity">
    <reaction evidence="1 12 13">
        <text>Endonucleolytic cleavage to 5'-phosphomonoester.</text>
        <dbReference type="EC" id="3.1.26.4"/>
    </reaction>
</comment>
<feature type="binding site" evidence="12">
    <location>
        <position position="14"/>
    </location>
    <ligand>
        <name>a divalent metal cation</name>
        <dbReference type="ChEBI" id="CHEBI:60240"/>
    </ligand>
</feature>
<keyword evidence="16" id="KW-1185">Reference proteome</keyword>
<dbReference type="CDD" id="cd07182">
    <property type="entry name" value="RNase_HII_bacteria_HII_like"/>
    <property type="match status" value="1"/>
</dbReference>
<dbReference type="EC" id="3.1.26.4" evidence="13"/>
<dbReference type="InterPro" id="IPR001352">
    <property type="entry name" value="RNase_HII/HIII"/>
</dbReference>
<comment type="caution">
    <text evidence="15">The sequence shown here is derived from an EMBL/GenBank/DDBJ whole genome shotgun (WGS) entry which is preliminary data.</text>
</comment>
<evidence type="ECO:0000256" key="12">
    <source>
        <dbReference type="PROSITE-ProRule" id="PRU01319"/>
    </source>
</evidence>
<keyword evidence="9 12" id="KW-0255">Endonuclease</keyword>
<evidence type="ECO:0000256" key="10">
    <source>
        <dbReference type="ARBA" id="ARBA00022801"/>
    </source>
</evidence>
<dbReference type="SUPFAM" id="SSF53098">
    <property type="entry name" value="Ribonuclease H-like"/>
    <property type="match status" value="1"/>
</dbReference>
<dbReference type="Gene3D" id="3.30.420.10">
    <property type="entry name" value="Ribonuclease H-like superfamily/Ribonuclease H"/>
    <property type="match status" value="1"/>
</dbReference>
<sequence>MVSISTMYVCGLDEAGRGPLCGPVTAGAVILPEEYNHPLYKDSKKLTEKKRRLIAEEIRGSSHPWGIGWASHREIDSMNIHNATLLAMTRAWEDLVRRSGASQLEIILEQGLAILVDGKFVPPIPGFTGEILPVVKGDQLVTAISAASILAKTERDAWLDDWCTENDQDDRYGLRKHKGYPTEFHRKKIAEYGPSEIHRLSFRLPQG</sequence>
<comment type="cofactor">
    <cofactor evidence="2">
        <name>Mg(2+)</name>
        <dbReference type="ChEBI" id="CHEBI:18420"/>
    </cofactor>
</comment>
<dbReference type="Pfam" id="PF01351">
    <property type="entry name" value="RNase_HII"/>
    <property type="match status" value="1"/>
</dbReference>
<evidence type="ECO:0000256" key="1">
    <source>
        <dbReference type="ARBA" id="ARBA00000077"/>
    </source>
</evidence>
<dbReference type="InterPro" id="IPR036397">
    <property type="entry name" value="RNaseH_sf"/>
</dbReference>
<dbReference type="EMBL" id="JNUP01000001">
    <property type="protein sequence ID" value="KGE73954.1"/>
    <property type="molecule type" value="Genomic_DNA"/>
</dbReference>
<dbReference type="GO" id="GO:0043137">
    <property type="term" value="P:DNA replication, removal of RNA primer"/>
    <property type="evidence" value="ECO:0007669"/>
    <property type="project" value="TreeGrafter"/>
</dbReference>
<dbReference type="GO" id="GO:0004523">
    <property type="term" value="F:RNA-DNA hybrid ribonuclease activity"/>
    <property type="evidence" value="ECO:0007669"/>
    <property type="project" value="UniProtKB-UniRule"/>
</dbReference>
<dbReference type="AlphaFoldDB" id="A0A098R1U8"/>
<comment type="subcellular location">
    <subcellularLocation>
        <location evidence="4">Cytoplasm</location>
    </subcellularLocation>
</comment>
<dbReference type="eggNOG" id="COG0164">
    <property type="taxonomic scope" value="Bacteria"/>
</dbReference>
<dbReference type="GO" id="GO:0005737">
    <property type="term" value="C:cytoplasm"/>
    <property type="evidence" value="ECO:0007669"/>
    <property type="project" value="UniProtKB-SubCell"/>
</dbReference>
<reference evidence="15 16" key="1">
    <citation type="submission" date="2014-05" db="EMBL/GenBank/DDBJ databases">
        <title>De novo Genome Sequence of Spirocheata sp.</title>
        <authorList>
            <person name="Shivani Y."/>
            <person name="Subhash Y."/>
            <person name="Tushar L."/>
            <person name="Sasikala C."/>
            <person name="Ramana C.V."/>
        </authorList>
    </citation>
    <scope>NUCLEOTIDE SEQUENCE [LARGE SCALE GENOMIC DNA]</scope>
    <source>
        <strain evidence="15 16">JC230</strain>
    </source>
</reference>
<dbReference type="NCBIfam" id="NF000595">
    <property type="entry name" value="PRK00015.1-3"/>
    <property type="match status" value="1"/>
</dbReference>
<evidence type="ECO:0000256" key="13">
    <source>
        <dbReference type="RuleBase" id="RU003515"/>
    </source>
</evidence>
<evidence type="ECO:0000256" key="4">
    <source>
        <dbReference type="ARBA" id="ARBA00004496"/>
    </source>
</evidence>
<organism evidence="15 16">
    <name type="scientific">Spirochaeta lutea</name>
    <dbReference type="NCBI Taxonomy" id="1480694"/>
    <lineage>
        <taxon>Bacteria</taxon>
        <taxon>Pseudomonadati</taxon>
        <taxon>Spirochaetota</taxon>
        <taxon>Spirochaetia</taxon>
        <taxon>Spirochaetales</taxon>
        <taxon>Spirochaetaceae</taxon>
        <taxon>Spirochaeta</taxon>
    </lineage>
</organism>
<keyword evidence="10 12" id="KW-0378">Hydrolase</keyword>
<evidence type="ECO:0000259" key="14">
    <source>
        <dbReference type="PROSITE" id="PS51975"/>
    </source>
</evidence>
<feature type="binding site" evidence="12">
    <location>
        <position position="13"/>
    </location>
    <ligand>
        <name>a divalent metal cation</name>
        <dbReference type="ChEBI" id="CHEBI:60240"/>
    </ligand>
</feature>
<evidence type="ECO:0000256" key="11">
    <source>
        <dbReference type="ARBA" id="ARBA00023211"/>
    </source>
</evidence>
<dbReference type="GO" id="GO:0006298">
    <property type="term" value="P:mismatch repair"/>
    <property type="evidence" value="ECO:0007669"/>
    <property type="project" value="TreeGrafter"/>
</dbReference>
<feature type="domain" description="RNase H type-2" evidence="14">
    <location>
        <begin position="7"/>
        <end position="207"/>
    </location>
</feature>
<evidence type="ECO:0000256" key="9">
    <source>
        <dbReference type="ARBA" id="ARBA00022759"/>
    </source>
</evidence>
<dbReference type="RefSeq" id="WP_037544460.1">
    <property type="nucleotide sequence ID" value="NZ_JNUP01000001.1"/>
</dbReference>
<accession>A0A098R1U8</accession>
<evidence type="ECO:0000313" key="16">
    <source>
        <dbReference type="Proteomes" id="UP000029692"/>
    </source>
</evidence>
<dbReference type="PANTHER" id="PTHR10954">
    <property type="entry name" value="RIBONUCLEASE H2 SUBUNIT A"/>
    <property type="match status" value="1"/>
</dbReference>
<evidence type="ECO:0000256" key="2">
    <source>
        <dbReference type="ARBA" id="ARBA00001946"/>
    </source>
</evidence>
<dbReference type="GO" id="GO:0032299">
    <property type="term" value="C:ribonuclease H2 complex"/>
    <property type="evidence" value="ECO:0007669"/>
    <property type="project" value="TreeGrafter"/>
</dbReference>
<evidence type="ECO:0000256" key="7">
    <source>
        <dbReference type="ARBA" id="ARBA00022722"/>
    </source>
</evidence>
<dbReference type="GO" id="GO:0003723">
    <property type="term" value="F:RNA binding"/>
    <property type="evidence" value="ECO:0007669"/>
    <property type="project" value="UniProtKB-UniRule"/>
</dbReference>
<comment type="similarity">
    <text evidence="5 13">Belongs to the RNase HII family.</text>
</comment>
<keyword evidence="6" id="KW-0963">Cytoplasm</keyword>
<evidence type="ECO:0000256" key="8">
    <source>
        <dbReference type="ARBA" id="ARBA00022723"/>
    </source>
</evidence>
<feature type="binding site" evidence="12">
    <location>
        <position position="117"/>
    </location>
    <ligand>
        <name>a divalent metal cation</name>
        <dbReference type="ChEBI" id="CHEBI:60240"/>
    </ligand>
</feature>
<keyword evidence="7 12" id="KW-0540">Nuclease</keyword>
<dbReference type="Proteomes" id="UP000029692">
    <property type="component" value="Unassembled WGS sequence"/>
</dbReference>
<evidence type="ECO:0000256" key="6">
    <source>
        <dbReference type="ARBA" id="ARBA00022490"/>
    </source>
</evidence>
<proteinExistence type="inferred from homology"/>
<evidence type="ECO:0000256" key="3">
    <source>
        <dbReference type="ARBA" id="ARBA00004065"/>
    </source>
</evidence>